<name>R4VFM4_9GAMM</name>
<dbReference type="OrthoDB" id="5767052at2"/>
<dbReference type="AlphaFoldDB" id="R4VFM4"/>
<dbReference type="RefSeq" id="WP_016353348.1">
    <property type="nucleotide sequence ID" value="NC_021291.1"/>
</dbReference>
<dbReference type="Proteomes" id="UP000017881">
    <property type="component" value="Chromosome"/>
</dbReference>
<accession>R4VFM4</accession>
<dbReference type="PROSITE" id="PS51257">
    <property type="entry name" value="PROKAR_LIPOPROTEIN"/>
    <property type="match status" value="1"/>
</dbReference>
<evidence type="ECO:0000256" key="1">
    <source>
        <dbReference type="SAM" id="SignalP"/>
    </source>
</evidence>
<dbReference type="HOGENOM" id="CLU_061560_2_0_6"/>
<dbReference type="eggNOG" id="ENOG5031P9E">
    <property type="taxonomic scope" value="Bacteria"/>
</dbReference>
<proteinExistence type="predicted"/>
<keyword evidence="3" id="KW-1185">Reference proteome</keyword>
<evidence type="ECO:0000313" key="2">
    <source>
        <dbReference type="EMBL" id="AGM41041.1"/>
    </source>
</evidence>
<sequence length="271" mass="30549">MTRTLTALLLTLTLAACSRVELAYENADWLGAWRVGSYLELDREQRGRLREGMAAYQAFHRNHRLPTLNGQLDTVEALIADPDPARADVEQVFVDSEQILRTTVSDMIPLAAEILRDLDAAQIDALEGTLAEGREDYLDRMANGREAQVIERTESWVGTLTEAQTQTLEGCVADMPDVANEWSAWRQQTEEDFLALLRDDAPQEKVEDFLQAWLLEDEARSPALQDYRATSRALWGRCTHTLITSLTPDQRNSARERLAGYRGDLETVAAR</sequence>
<dbReference type="Pfam" id="PF19795">
    <property type="entry name" value="DUF6279"/>
    <property type="match status" value="1"/>
</dbReference>
<keyword evidence="1" id="KW-0732">Signal</keyword>
<dbReference type="KEGG" id="ssal:SPISAL_04735"/>
<dbReference type="EMBL" id="CP005963">
    <property type="protein sequence ID" value="AGM41041.1"/>
    <property type="molecule type" value="Genomic_DNA"/>
</dbReference>
<keyword evidence="2" id="KW-0449">Lipoprotein</keyword>
<evidence type="ECO:0000313" key="3">
    <source>
        <dbReference type="Proteomes" id="UP000017881"/>
    </source>
</evidence>
<gene>
    <name evidence="2" type="ORF">SPISAL_04735</name>
</gene>
<feature type="signal peptide" evidence="1">
    <location>
        <begin position="1"/>
        <end position="23"/>
    </location>
</feature>
<reference evidence="2 3" key="1">
    <citation type="journal article" date="2013" name="Genome Announc.">
        <title>Draft Genome of Spiribacter salinus M19-40, an Abundant Gammaproteobacterium in Aquatic Hypersaline Environments.</title>
        <authorList>
            <person name="Leon M.J."/>
            <person name="Ghai R."/>
            <person name="Fernandez A.B."/>
            <person name="Sanchez-Porro C."/>
            <person name="Rodriguez-Valera F."/>
            <person name="Ventosa A."/>
        </authorList>
    </citation>
    <scope>NUCLEOTIDE SEQUENCE [LARGE SCALE GENOMIC DNA]</scope>
    <source>
        <strain evidence="2 3">M19-40</strain>
    </source>
</reference>
<organism evidence="2 3">
    <name type="scientific">Spiribacter salinus M19-40</name>
    <dbReference type="NCBI Taxonomy" id="1260251"/>
    <lineage>
        <taxon>Bacteria</taxon>
        <taxon>Pseudomonadati</taxon>
        <taxon>Pseudomonadota</taxon>
        <taxon>Gammaproteobacteria</taxon>
        <taxon>Chromatiales</taxon>
        <taxon>Ectothiorhodospiraceae</taxon>
        <taxon>Spiribacter</taxon>
    </lineage>
</organism>
<protein>
    <submittedName>
        <fullName evidence="2">Lipoprotein</fullName>
    </submittedName>
</protein>
<feature type="chain" id="PRO_5004371792" evidence="1">
    <location>
        <begin position="24"/>
        <end position="271"/>
    </location>
</feature>